<reference evidence="9 10" key="1">
    <citation type="journal article" date="2020" name="Nat. Food">
        <title>A phased Vanilla planifolia genome enables genetic improvement of flavour and production.</title>
        <authorList>
            <person name="Hasing T."/>
            <person name="Tang H."/>
            <person name="Brym M."/>
            <person name="Khazi F."/>
            <person name="Huang T."/>
            <person name="Chambers A.H."/>
        </authorList>
    </citation>
    <scope>NUCLEOTIDE SEQUENCE [LARGE SCALE GENOMIC DNA]</scope>
    <source>
        <tissue evidence="9">Leaf</tissue>
    </source>
</reference>
<name>A0A835Q766_VANPL</name>
<feature type="binding site" evidence="5">
    <location>
        <position position="233"/>
    </location>
    <ligand>
        <name>ATP</name>
        <dbReference type="ChEBI" id="CHEBI:30616"/>
    </ligand>
</feature>
<dbReference type="Pfam" id="PF00069">
    <property type="entry name" value="Pkinase"/>
    <property type="match status" value="1"/>
</dbReference>
<accession>A0A835Q766</accession>
<evidence type="ECO:0000259" key="8">
    <source>
        <dbReference type="PROSITE" id="PS50011"/>
    </source>
</evidence>
<gene>
    <name evidence="9" type="ORF">HPP92_019659</name>
</gene>
<evidence type="ECO:0000256" key="2">
    <source>
        <dbReference type="ARBA" id="ARBA00022741"/>
    </source>
</evidence>
<dbReference type="AlphaFoldDB" id="A0A835Q766"/>
<protein>
    <recommendedName>
        <fullName evidence="8">Protein kinase domain-containing protein</fullName>
    </recommendedName>
</protein>
<dbReference type="InterPro" id="IPR008271">
    <property type="entry name" value="Ser/Thr_kinase_AS"/>
</dbReference>
<dbReference type="SMART" id="SM00220">
    <property type="entry name" value="S_TKc"/>
    <property type="match status" value="1"/>
</dbReference>
<dbReference type="PROSITE" id="PS50011">
    <property type="entry name" value="PROTEIN_KINASE_DOM"/>
    <property type="match status" value="1"/>
</dbReference>
<organism evidence="9 10">
    <name type="scientific">Vanilla planifolia</name>
    <name type="common">Vanilla</name>
    <dbReference type="NCBI Taxonomy" id="51239"/>
    <lineage>
        <taxon>Eukaryota</taxon>
        <taxon>Viridiplantae</taxon>
        <taxon>Streptophyta</taxon>
        <taxon>Embryophyta</taxon>
        <taxon>Tracheophyta</taxon>
        <taxon>Spermatophyta</taxon>
        <taxon>Magnoliopsida</taxon>
        <taxon>Liliopsida</taxon>
        <taxon>Asparagales</taxon>
        <taxon>Orchidaceae</taxon>
        <taxon>Vanilloideae</taxon>
        <taxon>Vanilleae</taxon>
        <taxon>Vanilla</taxon>
    </lineage>
</organism>
<dbReference type="PANTHER" id="PTHR23257">
    <property type="entry name" value="SERINE-THREONINE PROTEIN KINASE"/>
    <property type="match status" value="1"/>
</dbReference>
<dbReference type="EMBL" id="JADCNM010000010">
    <property type="protein sequence ID" value="KAG0465495.1"/>
    <property type="molecule type" value="Genomic_DNA"/>
</dbReference>
<comment type="similarity">
    <text evidence="6">Belongs to the protein kinase superfamily.</text>
</comment>
<dbReference type="Proteomes" id="UP000639772">
    <property type="component" value="Chromosome 10"/>
</dbReference>
<evidence type="ECO:0000256" key="6">
    <source>
        <dbReference type="RuleBase" id="RU000304"/>
    </source>
</evidence>
<evidence type="ECO:0000256" key="7">
    <source>
        <dbReference type="SAM" id="MobiDB-lite"/>
    </source>
</evidence>
<keyword evidence="4 5" id="KW-0067">ATP-binding</keyword>
<dbReference type="GO" id="GO:0004674">
    <property type="term" value="F:protein serine/threonine kinase activity"/>
    <property type="evidence" value="ECO:0007669"/>
    <property type="project" value="UniProtKB-KW"/>
</dbReference>
<dbReference type="SUPFAM" id="SSF56112">
    <property type="entry name" value="Protein kinase-like (PK-like)"/>
    <property type="match status" value="1"/>
</dbReference>
<evidence type="ECO:0000256" key="1">
    <source>
        <dbReference type="ARBA" id="ARBA00022679"/>
    </source>
</evidence>
<feature type="compositionally biased region" description="Low complexity" evidence="7">
    <location>
        <begin position="132"/>
        <end position="143"/>
    </location>
</feature>
<sequence length="412" mass="45311">MAASQSGNAPILLPSSNCIPILVGQFPEKFMSGSLFCSQDPPEILGPANEYCPKPDVVGRGESNFCVDNSTEKQLQRDKDPAMVISSGDGAHQHPIGSWNKESCFVANITMQDFINQDLDDLPEQELESVVQSSAPPASVMPSTEHMKLSPPVGKCATSEDRSSSHSETVLGDQNLVENRLRQLDILNKIIKNIDLEELQELGSGTFGTVYYGKWRGSDVAIKRINNRCFAGKSAEEEKMRDDFWNEASKLADLHHPNVLAFYGVVLDGPGGSFATVTEYMINGSLRNALHQNDRSIVHFDLKSDNLLVNLRDPQRPICKVGDLGLSKVKCQTLISGGVRGTLPWMAPELLNGSSNLVSEKVDVFSFGIVMWEILTGHEPYSGSTLWNDHRWDCEQHAQARCPSLAIRNGEP</sequence>
<dbReference type="InterPro" id="IPR017441">
    <property type="entry name" value="Protein_kinase_ATP_BS"/>
</dbReference>
<feature type="domain" description="Protein kinase" evidence="8">
    <location>
        <begin position="196"/>
        <end position="412"/>
    </location>
</feature>
<keyword evidence="3" id="KW-0418">Kinase</keyword>
<dbReference type="GO" id="GO:0005737">
    <property type="term" value="C:cytoplasm"/>
    <property type="evidence" value="ECO:0007669"/>
    <property type="project" value="TreeGrafter"/>
</dbReference>
<dbReference type="PROSITE" id="PS00107">
    <property type="entry name" value="PROTEIN_KINASE_ATP"/>
    <property type="match status" value="1"/>
</dbReference>
<dbReference type="PROSITE" id="PS00108">
    <property type="entry name" value="PROTEIN_KINASE_ST"/>
    <property type="match status" value="1"/>
</dbReference>
<dbReference type="PANTHER" id="PTHR23257:SF797">
    <property type="entry name" value="KINASE SUPERFAMILY WITH OCTICOSAPEPTIDE_PHOX_BEM1P DOMAIN-CONTAINING PROTEIN"/>
    <property type="match status" value="1"/>
</dbReference>
<evidence type="ECO:0000256" key="4">
    <source>
        <dbReference type="ARBA" id="ARBA00022840"/>
    </source>
</evidence>
<dbReference type="InterPro" id="IPR050167">
    <property type="entry name" value="Ser_Thr_protein_kinase"/>
</dbReference>
<dbReference type="InterPro" id="IPR000719">
    <property type="entry name" value="Prot_kinase_dom"/>
</dbReference>
<feature type="region of interest" description="Disordered" evidence="7">
    <location>
        <begin position="132"/>
        <end position="171"/>
    </location>
</feature>
<keyword evidence="2 5" id="KW-0547">Nucleotide-binding</keyword>
<dbReference type="Gene3D" id="3.30.200.20">
    <property type="entry name" value="Phosphorylase Kinase, domain 1"/>
    <property type="match status" value="1"/>
</dbReference>
<proteinExistence type="inferred from homology"/>
<evidence type="ECO:0000256" key="5">
    <source>
        <dbReference type="PROSITE-ProRule" id="PRU10141"/>
    </source>
</evidence>
<evidence type="ECO:0000256" key="3">
    <source>
        <dbReference type="ARBA" id="ARBA00022777"/>
    </source>
</evidence>
<dbReference type="FunFam" id="3.30.200.20:FF:000081">
    <property type="entry name" value="Octicosapeptide/phox/Bem1p domain kinase superfamily protein"/>
    <property type="match status" value="1"/>
</dbReference>
<dbReference type="OrthoDB" id="4062651at2759"/>
<evidence type="ECO:0000313" key="10">
    <source>
        <dbReference type="Proteomes" id="UP000639772"/>
    </source>
</evidence>
<dbReference type="GO" id="GO:0005524">
    <property type="term" value="F:ATP binding"/>
    <property type="evidence" value="ECO:0007669"/>
    <property type="project" value="UniProtKB-UniRule"/>
</dbReference>
<keyword evidence="6" id="KW-0723">Serine/threonine-protein kinase</keyword>
<evidence type="ECO:0000313" key="9">
    <source>
        <dbReference type="EMBL" id="KAG0465495.1"/>
    </source>
</evidence>
<dbReference type="GO" id="GO:0007165">
    <property type="term" value="P:signal transduction"/>
    <property type="evidence" value="ECO:0007669"/>
    <property type="project" value="TreeGrafter"/>
</dbReference>
<keyword evidence="1" id="KW-0808">Transferase</keyword>
<dbReference type="Gene3D" id="1.10.510.10">
    <property type="entry name" value="Transferase(Phosphotransferase) domain 1"/>
    <property type="match status" value="1"/>
</dbReference>
<dbReference type="InterPro" id="IPR011009">
    <property type="entry name" value="Kinase-like_dom_sf"/>
</dbReference>
<comment type="caution">
    <text evidence="9">The sequence shown here is derived from an EMBL/GenBank/DDBJ whole genome shotgun (WGS) entry which is preliminary data.</text>
</comment>